<dbReference type="EMBL" id="CP019791">
    <property type="protein sequence ID" value="AQT70161.1"/>
    <property type="molecule type" value="Genomic_DNA"/>
</dbReference>
<evidence type="ECO:0000313" key="8">
    <source>
        <dbReference type="EMBL" id="AQT70161.1"/>
    </source>
</evidence>
<keyword evidence="3 6" id="KW-0489">Methyltransferase</keyword>
<keyword evidence="2 6" id="KW-0698">rRNA processing</keyword>
<dbReference type="Gene3D" id="3.40.50.150">
    <property type="entry name" value="Vaccinia Virus protein VP39"/>
    <property type="match status" value="1"/>
</dbReference>
<gene>
    <name evidence="8" type="primary">rsmH_2</name>
    <name evidence="6" type="synonym">rsmH</name>
    <name evidence="8" type="ORF">STSP2_03366</name>
</gene>
<organism evidence="8 9">
    <name type="scientific">Anaerohalosphaera lusitana</name>
    <dbReference type="NCBI Taxonomy" id="1936003"/>
    <lineage>
        <taxon>Bacteria</taxon>
        <taxon>Pseudomonadati</taxon>
        <taxon>Planctomycetota</taxon>
        <taxon>Phycisphaerae</taxon>
        <taxon>Sedimentisphaerales</taxon>
        <taxon>Anaerohalosphaeraceae</taxon>
        <taxon>Anaerohalosphaera</taxon>
    </lineage>
</organism>
<dbReference type="GO" id="GO:0071424">
    <property type="term" value="F:rRNA (cytosine-N4-)-methyltransferase activity"/>
    <property type="evidence" value="ECO:0007669"/>
    <property type="project" value="UniProtKB-UniRule"/>
</dbReference>
<dbReference type="EC" id="2.1.1.199" evidence="6"/>
<keyword evidence="5 6" id="KW-0949">S-adenosyl-L-methionine</keyword>
<keyword evidence="4 6" id="KW-0808">Transferase</keyword>
<dbReference type="PANTHER" id="PTHR11265">
    <property type="entry name" value="S-ADENOSYL-METHYLTRANSFERASE MRAW"/>
    <property type="match status" value="1"/>
</dbReference>
<evidence type="ECO:0000256" key="3">
    <source>
        <dbReference type="ARBA" id="ARBA00022603"/>
    </source>
</evidence>
<evidence type="ECO:0000256" key="1">
    <source>
        <dbReference type="ARBA" id="ARBA00010396"/>
    </source>
</evidence>
<dbReference type="Proteomes" id="UP000189674">
    <property type="component" value="Chromosome"/>
</dbReference>
<comment type="similarity">
    <text evidence="1 6">Belongs to the methyltransferase superfamily. RsmH family.</text>
</comment>
<comment type="subcellular location">
    <subcellularLocation>
        <location evidence="6">Cytoplasm</location>
    </subcellularLocation>
</comment>
<evidence type="ECO:0000256" key="5">
    <source>
        <dbReference type="ARBA" id="ARBA00022691"/>
    </source>
</evidence>
<dbReference type="HAMAP" id="MF_01007">
    <property type="entry name" value="16SrRNA_methyltr_H"/>
    <property type="match status" value="1"/>
</dbReference>
<dbReference type="Gene3D" id="1.10.150.170">
    <property type="entry name" value="Putative methyltransferase TM0872, insert domain"/>
    <property type="match status" value="1"/>
</dbReference>
<dbReference type="GO" id="GO:0070475">
    <property type="term" value="P:rRNA base methylation"/>
    <property type="evidence" value="ECO:0007669"/>
    <property type="project" value="UniProtKB-UniRule"/>
</dbReference>
<evidence type="ECO:0000256" key="4">
    <source>
        <dbReference type="ARBA" id="ARBA00022679"/>
    </source>
</evidence>
<accession>A0A1U9NQF4</accession>
<evidence type="ECO:0000256" key="7">
    <source>
        <dbReference type="SAM" id="MobiDB-lite"/>
    </source>
</evidence>
<dbReference type="KEGG" id="alus:STSP2_03366"/>
<dbReference type="AlphaFoldDB" id="A0A1U9NQF4"/>
<dbReference type="GO" id="GO:0005737">
    <property type="term" value="C:cytoplasm"/>
    <property type="evidence" value="ECO:0007669"/>
    <property type="project" value="UniProtKB-SubCell"/>
</dbReference>
<dbReference type="NCBIfam" id="TIGR00006">
    <property type="entry name" value="16S rRNA (cytosine(1402)-N(4))-methyltransferase RsmH"/>
    <property type="match status" value="1"/>
</dbReference>
<dbReference type="Pfam" id="PF01795">
    <property type="entry name" value="Methyltransf_5"/>
    <property type="match status" value="1"/>
</dbReference>
<dbReference type="RefSeq" id="WP_335633130.1">
    <property type="nucleotide sequence ID" value="NZ_CP019791.1"/>
</dbReference>
<dbReference type="InterPro" id="IPR023397">
    <property type="entry name" value="SAM-dep_MeTrfase_MraW_recog"/>
</dbReference>
<dbReference type="InterPro" id="IPR029063">
    <property type="entry name" value="SAM-dependent_MTases_sf"/>
</dbReference>
<comment type="function">
    <text evidence="6">Specifically methylates the N4 position of cytidine in position 1402 (C1402) of 16S rRNA.</text>
</comment>
<sequence>MSVNNRPTKKKGKHKAGRRSGRGKTAPGTHVPIMVSEVVNCLEPGPGQTVVDCTLGYGGHARKFLQKIGPEGRLIGLDCDAKELARTAKRLKKFGDAFVPRRANFSELEEVLGELEISKVDIIFADLGLSSMQIDDPGRGIHYKNDGPLDMRMDDRLERTAADVVAEISEEELAEALWKYSDEPDSGVIAAFICGQRQAAPITRVDQLKRIVLNAKGLTEATWKKQQKSQSFGGAHPAARTFQALRILVNDELGALEQLLEAAPGCVKAGGRIGIISFHAGEDRLVKNAFREGLKKGVYQAVSKGAITPRQGEIRKNPRSSSARFRWAQLA</sequence>
<feature type="binding site" evidence="6">
    <location>
        <position position="133"/>
    </location>
    <ligand>
        <name>S-adenosyl-L-methionine</name>
        <dbReference type="ChEBI" id="CHEBI:59789"/>
    </ligand>
</feature>
<feature type="region of interest" description="Disordered" evidence="7">
    <location>
        <begin position="1"/>
        <end position="29"/>
    </location>
</feature>
<name>A0A1U9NQF4_9BACT</name>
<keyword evidence="9" id="KW-1185">Reference proteome</keyword>
<feature type="binding site" evidence="6">
    <location>
        <position position="105"/>
    </location>
    <ligand>
        <name>S-adenosyl-L-methionine</name>
        <dbReference type="ChEBI" id="CHEBI:59789"/>
    </ligand>
</feature>
<dbReference type="InterPro" id="IPR002903">
    <property type="entry name" value="RsmH"/>
</dbReference>
<dbReference type="PIRSF" id="PIRSF004486">
    <property type="entry name" value="MraW"/>
    <property type="match status" value="1"/>
</dbReference>
<evidence type="ECO:0000256" key="2">
    <source>
        <dbReference type="ARBA" id="ARBA00022552"/>
    </source>
</evidence>
<evidence type="ECO:0000313" key="9">
    <source>
        <dbReference type="Proteomes" id="UP000189674"/>
    </source>
</evidence>
<protein>
    <recommendedName>
        <fullName evidence="6">Ribosomal RNA small subunit methyltransferase H</fullName>
        <ecNumber evidence="6">2.1.1.199</ecNumber>
    </recommendedName>
    <alternativeName>
        <fullName evidence="6">16S rRNA m(4)C1402 methyltransferase</fullName>
    </alternativeName>
    <alternativeName>
        <fullName evidence="6">rRNA (cytosine-N(4)-)-methyltransferase RsmH</fullName>
    </alternativeName>
</protein>
<keyword evidence="6" id="KW-0963">Cytoplasm</keyword>
<dbReference type="PANTHER" id="PTHR11265:SF0">
    <property type="entry name" value="12S RRNA N4-METHYLCYTIDINE METHYLTRANSFERASE"/>
    <property type="match status" value="1"/>
</dbReference>
<feature type="binding site" evidence="6">
    <location>
        <position position="126"/>
    </location>
    <ligand>
        <name>S-adenosyl-L-methionine</name>
        <dbReference type="ChEBI" id="CHEBI:59789"/>
    </ligand>
</feature>
<comment type="catalytic activity">
    <reaction evidence="6">
        <text>cytidine(1402) in 16S rRNA + S-adenosyl-L-methionine = N(4)-methylcytidine(1402) in 16S rRNA + S-adenosyl-L-homocysteine + H(+)</text>
        <dbReference type="Rhea" id="RHEA:42928"/>
        <dbReference type="Rhea" id="RHEA-COMP:10286"/>
        <dbReference type="Rhea" id="RHEA-COMP:10287"/>
        <dbReference type="ChEBI" id="CHEBI:15378"/>
        <dbReference type="ChEBI" id="CHEBI:57856"/>
        <dbReference type="ChEBI" id="CHEBI:59789"/>
        <dbReference type="ChEBI" id="CHEBI:74506"/>
        <dbReference type="ChEBI" id="CHEBI:82748"/>
        <dbReference type="EC" id="2.1.1.199"/>
    </reaction>
</comment>
<reference evidence="9" key="1">
    <citation type="submission" date="2017-02" db="EMBL/GenBank/DDBJ databases">
        <title>Comparative genomics and description of representatives of a novel lineage of planctomycetes thriving in anoxic sediments.</title>
        <authorList>
            <person name="Spring S."/>
            <person name="Bunk B."/>
            <person name="Sproer C."/>
        </authorList>
    </citation>
    <scope>NUCLEOTIDE SEQUENCE [LARGE SCALE GENOMIC DNA]</scope>
    <source>
        <strain evidence="9">ST-NAGAB-D1</strain>
    </source>
</reference>
<feature type="binding site" evidence="6">
    <location>
        <begin position="58"/>
        <end position="60"/>
    </location>
    <ligand>
        <name>S-adenosyl-L-methionine</name>
        <dbReference type="ChEBI" id="CHEBI:59789"/>
    </ligand>
</feature>
<feature type="compositionally biased region" description="Basic residues" evidence="7">
    <location>
        <begin position="7"/>
        <end position="22"/>
    </location>
</feature>
<proteinExistence type="inferred from homology"/>
<dbReference type="STRING" id="1936003.STSP2_03366"/>
<dbReference type="SUPFAM" id="SSF53335">
    <property type="entry name" value="S-adenosyl-L-methionine-dependent methyltransferases"/>
    <property type="match status" value="1"/>
</dbReference>
<dbReference type="SUPFAM" id="SSF81799">
    <property type="entry name" value="Putative methyltransferase TM0872, insert domain"/>
    <property type="match status" value="1"/>
</dbReference>
<evidence type="ECO:0000256" key="6">
    <source>
        <dbReference type="HAMAP-Rule" id="MF_01007"/>
    </source>
</evidence>
<feature type="binding site" evidence="6">
    <location>
        <position position="78"/>
    </location>
    <ligand>
        <name>S-adenosyl-L-methionine</name>
        <dbReference type="ChEBI" id="CHEBI:59789"/>
    </ligand>
</feature>